<protein>
    <submittedName>
        <fullName evidence="2">Uncharacterized protein</fullName>
    </submittedName>
</protein>
<keyword evidence="3" id="KW-1185">Reference proteome</keyword>
<dbReference type="EMBL" id="JAPEVA010000002">
    <property type="protein sequence ID" value="KAJ4412713.1"/>
    <property type="molecule type" value="Genomic_DNA"/>
</dbReference>
<gene>
    <name evidence="2" type="ORF">N0V91_000475</name>
</gene>
<dbReference type="AlphaFoldDB" id="A0A9W8ZNU8"/>
<evidence type="ECO:0000313" key="3">
    <source>
        <dbReference type="Proteomes" id="UP001140510"/>
    </source>
</evidence>
<dbReference type="Proteomes" id="UP001140510">
    <property type="component" value="Unassembled WGS sequence"/>
</dbReference>
<proteinExistence type="predicted"/>
<reference evidence="2" key="1">
    <citation type="submission" date="2022-10" db="EMBL/GenBank/DDBJ databases">
        <title>Tapping the CABI collections for fungal endophytes: first genome assemblies for Collariella, Neodidymelliopsis, Ascochyta clinopodiicola, Didymella pomorum, Didymosphaeria variabile, Neocosmospora piperis and Neocucurbitaria cava.</title>
        <authorList>
            <person name="Hill R."/>
        </authorList>
    </citation>
    <scope>NUCLEOTIDE SEQUENCE</scope>
    <source>
        <strain evidence="2">IMI 355091</strain>
    </source>
</reference>
<evidence type="ECO:0000256" key="1">
    <source>
        <dbReference type="SAM" id="MobiDB-lite"/>
    </source>
</evidence>
<comment type="caution">
    <text evidence="2">The sequence shown here is derived from an EMBL/GenBank/DDBJ whole genome shotgun (WGS) entry which is preliminary data.</text>
</comment>
<feature type="compositionally biased region" description="Basic and acidic residues" evidence="1">
    <location>
        <begin position="97"/>
        <end position="109"/>
    </location>
</feature>
<evidence type="ECO:0000313" key="2">
    <source>
        <dbReference type="EMBL" id="KAJ4412713.1"/>
    </source>
</evidence>
<accession>A0A9W8ZNU8</accession>
<name>A0A9W8ZNU8_9PLEO</name>
<feature type="region of interest" description="Disordered" evidence="1">
    <location>
        <begin position="88"/>
        <end position="109"/>
    </location>
</feature>
<organism evidence="2 3">
    <name type="scientific">Didymella pomorum</name>
    <dbReference type="NCBI Taxonomy" id="749634"/>
    <lineage>
        <taxon>Eukaryota</taxon>
        <taxon>Fungi</taxon>
        <taxon>Dikarya</taxon>
        <taxon>Ascomycota</taxon>
        <taxon>Pezizomycotina</taxon>
        <taxon>Dothideomycetes</taxon>
        <taxon>Pleosporomycetidae</taxon>
        <taxon>Pleosporales</taxon>
        <taxon>Pleosporineae</taxon>
        <taxon>Didymellaceae</taxon>
        <taxon>Didymella</taxon>
    </lineage>
</organism>
<sequence>MSNAAAETNYDRINTPITQAVNNAVARSTHTMLLSCLKLVQPFMKYTLACGGLNGGKETHAQDVGTTTHSAVEKFKKDWEKALKRPFENEEEEEFDTRDVSSEQIMFKE</sequence>